<feature type="region of interest" description="Disordered" evidence="5">
    <location>
        <begin position="79"/>
        <end position="122"/>
    </location>
</feature>
<name>A0A1C5GYX5_9ACTN</name>
<dbReference type="Gene3D" id="3.40.80.10">
    <property type="entry name" value="Peptidoglycan recognition protein-like"/>
    <property type="match status" value="1"/>
</dbReference>
<dbReference type="SMART" id="SM00644">
    <property type="entry name" value="Ami_2"/>
    <property type="match status" value="1"/>
</dbReference>
<dbReference type="InterPro" id="IPR006311">
    <property type="entry name" value="TAT_signal"/>
</dbReference>
<dbReference type="InterPro" id="IPR036505">
    <property type="entry name" value="Amidase/PGRP_sf"/>
</dbReference>
<sequence>MHLSSGPTRRRLLLAATAAAASVLVAGGPTTAAPRTDAAAEPGDRQQQYAAAAAEYGVPETVLLGVSYLESRWDTHAGQPSTSGGYGPMHLTDAEQVASTPSSAHVDTDEDPRGDDSRPLTLDPAVAAAPAGDALPRASLQTVDAAAALTGLPVEVLRTDASANIRGGAALLASYQKELGGPVGAGGDPAAWYAAVARYSGADTEDAAAAFADEVYDQIGLGAARTTDDGQRVDLAATAVTPDESGLHRLGLRRAERPDGLECPVRLACEWVPAPYGQYGPAAGDYGNHDIGNRPSQQKIEYIVIHDTEGYFGPSVKLVQTVTYLGWHYTLRSVDGYVAQHIKAKDVGWHAGNWYVNAKSIGIEHEGFAGHGTWYTEAMYRTSAKLVRHLALRFQIPLDRQHIIGHDNVPGTTAGTVRGMHWDPGPYWDWSHYFDLMKAPFRSTGTPHTGLVTIDPDFATNQPAFTGCNQQPPGVPKPTPPAAPCPLRGSSSVILRTAPSLAAPLVNDPGLRPDGTPDTMYVSDHGARVSAGQTYALAGIEGDWTAIWYLGQKAWFHNPASAPTAKWTHGFVVTPKPGKTTIPVYGRAYPERAAYPAEIPYQSISPLQYTFPAGQRYALGGILPGEYYRAVSFDGSAPGDRTVVRGDNRYVQLQFGHRVMYANLDDVLILPASVGGPE</sequence>
<dbReference type="AlphaFoldDB" id="A0A1C5GYX5"/>
<dbReference type="EC" id="3.5.1.28" evidence="2"/>
<dbReference type="Proteomes" id="UP000198210">
    <property type="component" value="Chromosome I"/>
</dbReference>
<evidence type="ECO:0000256" key="2">
    <source>
        <dbReference type="ARBA" id="ARBA00011901"/>
    </source>
</evidence>
<proteinExistence type="predicted"/>
<evidence type="ECO:0000259" key="7">
    <source>
        <dbReference type="SMART" id="SM00644"/>
    </source>
</evidence>
<evidence type="ECO:0000256" key="3">
    <source>
        <dbReference type="ARBA" id="ARBA00022801"/>
    </source>
</evidence>
<dbReference type="GO" id="GO:0009253">
    <property type="term" value="P:peptidoglycan catabolic process"/>
    <property type="evidence" value="ECO:0007669"/>
    <property type="project" value="InterPro"/>
</dbReference>
<dbReference type="FunFam" id="3.40.80.10:FF:000006">
    <property type="entry name" value="N-acetylmuramoyl-L-alanine amidase"/>
    <property type="match status" value="1"/>
</dbReference>
<dbReference type="GO" id="GO:0009254">
    <property type="term" value="P:peptidoglycan turnover"/>
    <property type="evidence" value="ECO:0007669"/>
    <property type="project" value="TreeGrafter"/>
</dbReference>
<dbReference type="Pfam" id="PF01510">
    <property type="entry name" value="Amidase_2"/>
    <property type="match status" value="1"/>
</dbReference>
<dbReference type="SUPFAM" id="SSF53955">
    <property type="entry name" value="Lysozyme-like"/>
    <property type="match status" value="1"/>
</dbReference>
<protein>
    <recommendedName>
        <fullName evidence="2">N-acetylmuramoyl-L-alanine amidase</fullName>
        <ecNumber evidence="2">3.5.1.28</ecNumber>
    </recommendedName>
</protein>
<organism evidence="8 9">
    <name type="scientific">Micromonospora siamensis</name>
    <dbReference type="NCBI Taxonomy" id="299152"/>
    <lineage>
        <taxon>Bacteria</taxon>
        <taxon>Bacillati</taxon>
        <taxon>Actinomycetota</taxon>
        <taxon>Actinomycetes</taxon>
        <taxon>Micromonosporales</taxon>
        <taxon>Micromonosporaceae</taxon>
        <taxon>Micromonospora</taxon>
    </lineage>
</organism>
<evidence type="ECO:0000256" key="6">
    <source>
        <dbReference type="SAM" id="SignalP"/>
    </source>
</evidence>
<feature type="chain" id="PRO_5008717139" description="N-acetylmuramoyl-L-alanine amidase" evidence="6">
    <location>
        <begin position="33"/>
        <end position="678"/>
    </location>
</feature>
<feature type="domain" description="N-acetylmuramoyl-L-alanine amidase" evidence="7">
    <location>
        <begin position="289"/>
        <end position="425"/>
    </location>
</feature>
<dbReference type="GO" id="GO:0008745">
    <property type="term" value="F:N-acetylmuramoyl-L-alanine amidase activity"/>
    <property type="evidence" value="ECO:0007669"/>
    <property type="project" value="UniProtKB-EC"/>
</dbReference>
<keyword evidence="4" id="KW-0961">Cell wall biogenesis/degradation</keyword>
<dbReference type="Gene3D" id="1.10.530.10">
    <property type="match status" value="1"/>
</dbReference>
<dbReference type="PANTHER" id="PTHR30417:SF1">
    <property type="entry name" value="N-ACETYLMURAMOYL-L-ALANINE AMIDASE AMID"/>
    <property type="match status" value="1"/>
</dbReference>
<evidence type="ECO:0000313" key="8">
    <source>
        <dbReference type="EMBL" id="SCG38361.1"/>
    </source>
</evidence>
<evidence type="ECO:0000256" key="1">
    <source>
        <dbReference type="ARBA" id="ARBA00001561"/>
    </source>
</evidence>
<comment type="catalytic activity">
    <reaction evidence="1">
        <text>Hydrolyzes the link between N-acetylmuramoyl residues and L-amino acid residues in certain cell-wall glycopeptides.</text>
        <dbReference type="EC" id="3.5.1.28"/>
    </reaction>
</comment>
<keyword evidence="6" id="KW-0732">Signal</keyword>
<dbReference type="SUPFAM" id="SSF55846">
    <property type="entry name" value="N-acetylmuramoyl-L-alanine amidase-like"/>
    <property type="match status" value="1"/>
</dbReference>
<dbReference type="RefSeq" id="WP_088969120.1">
    <property type="nucleotide sequence ID" value="NZ_JBHLYF010000015.1"/>
</dbReference>
<evidence type="ECO:0000313" key="9">
    <source>
        <dbReference type="Proteomes" id="UP000198210"/>
    </source>
</evidence>
<dbReference type="CDD" id="cd06583">
    <property type="entry name" value="PGRP"/>
    <property type="match status" value="1"/>
</dbReference>
<dbReference type="InterPro" id="IPR002502">
    <property type="entry name" value="Amidase_domain"/>
</dbReference>
<keyword evidence="3" id="KW-0378">Hydrolase</keyword>
<evidence type="ECO:0000256" key="4">
    <source>
        <dbReference type="ARBA" id="ARBA00023316"/>
    </source>
</evidence>
<dbReference type="GO" id="GO:0071555">
    <property type="term" value="P:cell wall organization"/>
    <property type="evidence" value="ECO:0007669"/>
    <property type="project" value="UniProtKB-KW"/>
</dbReference>
<dbReference type="InterPro" id="IPR051206">
    <property type="entry name" value="NAMLAA_amidase_2"/>
</dbReference>
<evidence type="ECO:0000256" key="5">
    <source>
        <dbReference type="SAM" id="MobiDB-lite"/>
    </source>
</evidence>
<dbReference type="EMBL" id="LT607751">
    <property type="protein sequence ID" value="SCG38361.1"/>
    <property type="molecule type" value="Genomic_DNA"/>
</dbReference>
<dbReference type="InterPro" id="IPR023346">
    <property type="entry name" value="Lysozyme-like_dom_sf"/>
</dbReference>
<keyword evidence="9" id="KW-1185">Reference proteome</keyword>
<reference evidence="8 9" key="1">
    <citation type="submission" date="2016-06" db="EMBL/GenBank/DDBJ databases">
        <authorList>
            <person name="Kjaerup R.B."/>
            <person name="Dalgaard T.S."/>
            <person name="Juul-Madsen H.R."/>
        </authorList>
    </citation>
    <scope>NUCLEOTIDE SEQUENCE [LARGE SCALE GENOMIC DNA]</scope>
    <source>
        <strain evidence="8 9">DSM 45097</strain>
    </source>
</reference>
<accession>A0A1C5GYX5</accession>
<dbReference type="PANTHER" id="PTHR30417">
    <property type="entry name" value="N-ACETYLMURAMOYL-L-ALANINE AMIDASE AMID"/>
    <property type="match status" value="1"/>
</dbReference>
<dbReference type="PROSITE" id="PS51318">
    <property type="entry name" value="TAT"/>
    <property type="match status" value="1"/>
</dbReference>
<gene>
    <name evidence="8" type="ORF">GA0074704_0663</name>
</gene>
<feature type="signal peptide" evidence="6">
    <location>
        <begin position="1"/>
        <end position="32"/>
    </location>
</feature>